<reference evidence="2" key="1">
    <citation type="submission" date="2021-02" db="EMBL/GenBank/DDBJ databases">
        <authorList>
            <person name="Nowell W R."/>
        </authorList>
    </citation>
    <scope>NUCLEOTIDE SEQUENCE</scope>
</reference>
<accession>A0A822D822</accession>
<feature type="non-terminal residue" evidence="2">
    <location>
        <position position="77"/>
    </location>
</feature>
<name>A0A822D822_9BILA</name>
<sequence>KEHDLVVHANNQLQLRARELESNIGSYDSVANKSSLTIFSLQKDIKEKQDQILELQSRIRTHMEDRETSERKTDNLY</sequence>
<dbReference type="EMBL" id="CAJOBR010056258">
    <property type="protein sequence ID" value="CAF5062276.1"/>
    <property type="molecule type" value="Genomic_DNA"/>
</dbReference>
<evidence type="ECO:0000313" key="2">
    <source>
        <dbReference type="EMBL" id="CAF5062276.1"/>
    </source>
</evidence>
<feature type="coiled-coil region" evidence="1">
    <location>
        <begin position="38"/>
        <end position="65"/>
    </location>
</feature>
<feature type="non-terminal residue" evidence="2">
    <location>
        <position position="1"/>
    </location>
</feature>
<dbReference type="Proteomes" id="UP000663848">
    <property type="component" value="Unassembled WGS sequence"/>
</dbReference>
<comment type="caution">
    <text evidence="2">The sequence shown here is derived from an EMBL/GenBank/DDBJ whole genome shotgun (WGS) entry which is preliminary data.</text>
</comment>
<dbReference type="AlphaFoldDB" id="A0A822D822"/>
<proteinExistence type="predicted"/>
<keyword evidence="1" id="KW-0175">Coiled coil</keyword>
<protein>
    <submittedName>
        <fullName evidence="2">Uncharacterized protein</fullName>
    </submittedName>
</protein>
<gene>
    <name evidence="2" type="ORF">QYT958_LOCUS42739</name>
</gene>
<organism evidence="2 3">
    <name type="scientific">Rotaria socialis</name>
    <dbReference type="NCBI Taxonomy" id="392032"/>
    <lineage>
        <taxon>Eukaryota</taxon>
        <taxon>Metazoa</taxon>
        <taxon>Spiralia</taxon>
        <taxon>Gnathifera</taxon>
        <taxon>Rotifera</taxon>
        <taxon>Eurotatoria</taxon>
        <taxon>Bdelloidea</taxon>
        <taxon>Philodinida</taxon>
        <taxon>Philodinidae</taxon>
        <taxon>Rotaria</taxon>
    </lineage>
</organism>
<evidence type="ECO:0000313" key="3">
    <source>
        <dbReference type="Proteomes" id="UP000663848"/>
    </source>
</evidence>
<evidence type="ECO:0000256" key="1">
    <source>
        <dbReference type="SAM" id="Coils"/>
    </source>
</evidence>